<keyword evidence="3" id="KW-1185">Reference proteome</keyword>
<dbReference type="Proteomes" id="UP000237381">
    <property type="component" value="Unassembled WGS sequence"/>
</dbReference>
<sequence length="96" mass="10988">MSFEFAERDLQHIRNVLGYLERSADFVRQTEVNAVISLGYWRARVRAIQVMPLLPMHIDKQAKELLGRLDRLESARQDGQSTTAARPATRSLASVY</sequence>
<evidence type="ECO:0000313" key="3">
    <source>
        <dbReference type="Proteomes" id="UP000237381"/>
    </source>
</evidence>
<feature type="region of interest" description="Disordered" evidence="1">
    <location>
        <begin position="75"/>
        <end position="96"/>
    </location>
</feature>
<dbReference type="AlphaFoldDB" id="A0A2S4MB52"/>
<evidence type="ECO:0000313" key="2">
    <source>
        <dbReference type="EMBL" id="POR51717.1"/>
    </source>
</evidence>
<gene>
    <name evidence="2" type="ORF">B0G62_106251</name>
</gene>
<dbReference type="EMBL" id="PQGA01000006">
    <property type="protein sequence ID" value="POR51717.1"/>
    <property type="molecule type" value="Genomic_DNA"/>
</dbReference>
<evidence type="ECO:0000256" key="1">
    <source>
        <dbReference type="SAM" id="MobiDB-lite"/>
    </source>
</evidence>
<proteinExistence type="predicted"/>
<accession>A0A2S4MB52</accession>
<protein>
    <submittedName>
        <fullName evidence="2">Uncharacterized protein</fullName>
    </submittedName>
</protein>
<comment type="caution">
    <text evidence="2">The sequence shown here is derived from an EMBL/GenBank/DDBJ whole genome shotgun (WGS) entry which is preliminary data.</text>
</comment>
<dbReference type="OrthoDB" id="9109066at2"/>
<dbReference type="RefSeq" id="WP_103704951.1">
    <property type="nucleotide sequence ID" value="NZ_PQGA01000006.1"/>
</dbReference>
<name>A0A2S4MB52_9BURK</name>
<reference evidence="2 3" key="1">
    <citation type="submission" date="2018-01" db="EMBL/GenBank/DDBJ databases">
        <title>Genomic Encyclopedia of Type Strains, Phase III (KMG-III): the genomes of soil and plant-associated and newly described type strains.</title>
        <authorList>
            <person name="Whitman W."/>
        </authorList>
    </citation>
    <scope>NUCLEOTIDE SEQUENCE [LARGE SCALE GENOMIC DNA]</scope>
    <source>
        <strain evidence="2 3">JCM 18070</strain>
    </source>
</reference>
<organism evidence="2 3">
    <name type="scientific">Paraburkholderia eburnea</name>
    <dbReference type="NCBI Taxonomy" id="1189126"/>
    <lineage>
        <taxon>Bacteria</taxon>
        <taxon>Pseudomonadati</taxon>
        <taxon>Pseudomonadota</taxon>
        <taxon>Betaproteobacteria</taxon>
        <taxon>Burkholderiales</taxon>
        <taxon>Burkholderiaceae</taxon>
        <taxon>Paraburkholderia</taxon>
    </lineage>
</organism>